<name>A0A858Q8I2_9GAMM</name>
<dbReference type="Proteomes" id="UP000503004">
    <property type="component" value="Chromosome"/>
</dbReference>
<organism evidence="1 2">
    <name type="scientific">Methylococcus geothermalis</name>
    <dbReference type="NCBI Taxonomy" id="2681310"/>
    <lineage>
        <taxon>Bacteria</taxon>
        <taxon>Pseudomonadati</taxon>
        <taxon>Pseudomonadota</taxon>
        <taxon>Gammaproteobacteria</taxon>
        <taxon>Methylococcales</taxon>
        <taxon>Methylococcaceae</taxon>
        <taxon>Methylococcus</taxon>
    </lineage>
</organism>
<protein>
    <submittedName>
        <fullName evidence="1">Uncharacterized protein</fullName>
    </submittedName>
</protein>
<dbReference type="AlphaFoldDB" id="A0A858Q8I2"/>
<evidence type="ECO:0000313" key="1">
    <source>
        <dbReference type="EMBL" id="QJD30111.1"/>
    </source>
</evidence>
<keyword evidence="2" id="KW-1185">Reference proteome</keyword>
<dbReference type="RefSeq" id="WP_169603389.1">
    <property type="nucleotide sequence ID" value="NZ_CP046565.1"/>
</dbReference>
<evidence type="ECO:0000313" key="2">
    <source>
        <dbReference type="Proteomes" id="UP000503004"/>
    </source>
</evidence>
<dbReference type="EMBL" id="CP046565">
    <property type="protein sequence ID" value="QJD30111.1"/>
    <property type="molecule type" value="Genomic_DNA"/>
</dbReference>
<accession>A0A858Q8I2</accession>
<dbReference type="KEGG" id="metu:GNH96_09095"/>
<proteinExistence type="predicted"/>
<sequence length="144" mass="15360">MHAGQRALFLAVAAALEGGCVAECLADPEFSARFDDLVSDMNTHVVHSLQYLRAILIERALRVEGKAPNERMSAGGWDSIAALLAALGECRRFGPAARIALGRLLDGRPSGADAWAIERALAEFARAEDAVRFQTVLPSNGTQA</sequence>
<reference evidence="2" key="1">
    <citation type="submission" date="2019-12" db="EMBL/GenBank/DDBJ databases">
        <authorList>
            <person name="Awala S.I."/>
            <person name="Rhee S.K."/>
        </authorList>
    </citation>
    <scope>NUCLEOTIDE SEQUENCE [LARGE SCALE GENOMIC DNA]</scope>
    <source>
        <strain evidence="2">IM1</strain>
    </source>
</reference>
<gene>
    <name evidence="1" type="ORF">GNH96_09095</name>
</gene>